<dbReference type="RefSeq" id="WP_380899642.1">
    <property type="nucleotide sequence ID" value="NZ_JBHUEG010000002.1"/>
</dbReference>
<dbReference type="InterPro" id="IPR010994">
    <property type="entry name" value="RuvA_2-like"/>
</dbReference>
<gene>
    <name evidence="2" type="ORF">ACFSR5_00640</name>
</gene>
<feature type="transmembrane region" description="Helical" evidence="1">
    <location>
        <begin position="20"/>
        <end position="38"/>
    </location>
</feature>
<dbReference type="Proteomes" id="UP001597545">
    <property type="component" value="Unassembled WGS sequence"/>
</dbReference>
<protein>
    <submittedName>
        <fullName evidence="2">Helix-hairpin-helix domain-containing protein</fullName>
    </submittedName>
</protein>
<dbReference type="PANTHER" id="PTHR21180">
    <property type="entry name" value="ENDONUCLEASE/EXONUCLEASE/PHOSPHATASE FAMILY DOMAIN-CONTAINING PROTEIN 1"/>
    <property type="match status" value="1"/>
</dbReference>
<accession>A0ABW5KB41</accession>
<comment type="caution">
    <text evidence="2">The sequence shown here is derived from an EMBL/GenBank/DDBJ whole genome shotgun (WGS) entry which is preliminary data.</text>
</comment>
<keyword evidence="3" id="KW-1185">Reference proteome</keyword>
<keyword evidence="1" id="KW-1133">Transmembrane helix</keyword>
<dbReference type="PANTHER" id="PTHR21180:SF32">
    <property type="entry name" value="ENDONUCLEASE_EXONUCLEASE_PHOSPHATASE FAMILY DOMAIN-CONTAINING PROTEIN 1"/>
    <property type="match status" value="1"/>
</dbReference>
<proteinExistence type="predicted"/>
<evidence type="ECO:0000313" key="2">
    <source>
        <dbReference type="EMBL" id="MFD2546142.1"/>
    </source>
</evidence>
<dbReference type="InterPro" id="IPR051675">
    <property type="entry name" value="Endo/Exo/Phosphatase_dom_1"/>
</dbReference>
<evidence type="ECO:0000256" key="1">
    <source>
        <dbReference type="SAM" id="Phobius"/>
    </source>
</evidence>
<sequence length="305" mass="35388">MKNIVLFFGLSERERKGSLFFLLLIVIVLLMPRIYQFYIGESRSEAAIVSVTFRESLVVDEKAYKDNESQSVYRQHLFDDDKPKHRSKIFPFNPNNLPKEIWRELGFSDRQIQVIKNYEAKGGRFRSANDLAKIYSISTQDMERLKPYLRFEAGSSKANFKTKETEAPLVKTINRLEINKADSAELENLKGIGPILASRIVKFRSRLGGFHHVNQIQEVYGVSDELFAALKGNFVDTENEVKKMNINTLTEEELASHPYISKKIARILVRYREQHGGFRSIADLRLIYALDVEFLHKIEPYLQFD</sequence>
<dbReference type="EMBL" id="JBHULR010000001">
    <property type="protein sequence ID" value="MFD2546142.1"/>
    <property type="molecule type" value="Genomic_DNA"/>
</dbReference>
<keyword evidence="1" id="KW-0812">Transmembrane</keyword>
<dbReference type="Gene3D" id="1.10.150.280">
    <property type="entry name" value="AF1531-like domain"/>
    <property type="match status" value="2"/>
</dbReference>
<dbReference type="Pfam" id="PF12836">
    <property type="entry name" value="HHH_3"/>
    <property type="match status" value="2"/>
</dbReference>
<evidence type="ECO:0000313" key="3">
    <source>
        <dbReference type="Proteomes" id="UP001597545"/>
    </source>
</evidence>
<keyword evidence="1" id="KW-0472">Membrane</keyword>
<reference evidence="3" key="1">
    <citation type="journal article" date="2019" name="Int. J. Syst. Evol. Microbiol.">
        <title>The Global Catalogue of Microorganisms (GCM) 10K type strain sequencing project: providing services to taxonomists for standard genome sequencing and annotation.</title>
        <authorList>
            <consortium name="The Broad Institute Genomics Platform"/>
            <consortium name="The Broad Institute Genome Sequencing Center for Infectious Disease"/>
            <person name="Wu L."/>
            <person name="Ma J."/>
        </authorList>
    </citation>
    <scope>NUCLEOTIDE SEQUENCE [LARGE SCALE GENOMIC DNA]</scope>
    <source>
        <strain evidence="3">KCTC 42662</strain>
    </source>
</reference>
<name>A0ABW5KB41_9SPHI</name>
<organism evidence="2 3">
    <name type="scientific">Sphingobacterium suaedae</name>
    <dbReference type="NCBI Taxonomy" id="1686402"/>
    <lineage>
        <taxon>Bacteria</taxon>
        <taxon>Pseudomonadati</taxon>
        <taxon>Bacteroidota</taxon>
        <taxon>Sphingobacteriia</taxon>
        <taxon>Sphingobacteriales</taxon>
        <taxon>Sphingobacteriaceae</taxon>
        <taxon>Sphingobacterium</taxon>
    </lineage>
</organism>
<dbReference type="SUPFAM" id="SSF47781">
    <property type="entry name" value="RuvA domain 2-like"/>
    <property type="match status" value="3"/>
</dbReference>